<evidence type="ECO:0000259" key="2">
    <source>
        <dbReference type="Pfam" id="PF07596"/>
    </source>
</evidence>
<dbReference type="RefSeq" id="WP_146435706.1">
    <property type="nucleotide sequence ID" value="NZ_SJPF01000005.1"/>
</dbReference>
<accession>A0A5C5UWX7</accession>
<dbReference type="Pfam" id="PF07596">
    <property type="entry name" value="SBP_bac_10"/>
    <property type="match status" value="1"/>
</dbReference>
<dbReference type="PANTHER" id="PTHR30093:SF2">
    <property type="entry name" value="TYPE II SECRETION SYSTEM PROTEIN H"/>
    <property type="match status" value="1"/>
</dbReference>
<dbReference type="InterPro" id="IPR011453">
    <property type="entry name" value="DUF1559"/>
</dbReference>
<dbReference type="EMBL" id="SJPF01000005">
    <property type="protein sequence ID" value="TWT30886.1"/>
    <property type="molecule type" value="Genomic_DNA"/>
</dbReference>
<feature type="transmembrane region" description="Helical" evidence="1">
    <location>
        <begin position="12"/>
        <end position="34"/>
    </location>
</feature>
<evidence type="ECO:0000256" key="1">
    <source>
        <dbReference type="SAM" id="Phobius"/>
    </source>
</evidence>
<comment type="caution">
    <text evidence="3">The sequence shown here is derived from an EMBL/GenBank/DDBJ whole genome shotgun (WGS) entry which is preliminary data.</text>
</comment>
<proteinExistence type="predicted"/>
<keyword evidence="1" id="KW-0472">Membrane</keyword>
<dbReference type="SUPFAM" id="SSF54523">
    <property type="entry name" value="Pili subunits"/>
    <property type="match status" value="1"/>
</dbReference>
<feature type="domain" description="DUF1559" evidence="2">
    <location>
        <begin position="35"/>
        <end position="274"/>
    </location>
</feature>
<evidence type="ECO:0000313" key="3">
    <source>
        <dbReference type="EMBL" id="TWT30886.1"/>
    </source>
</evidence>
<dbReference type="NCBIfam" id="TIGR02532">
    <property type="entry name" value="IV_pilin_GFxxxE"/>
    <property type="match status" value="1"/>
</dbReference>
<dbReference type="PANTHER" id="PTHR30093">
    <property type="entry name" value="GENERAL SECRETION PATHWAY PROTEIN G"/>
    <property type="match status" value="1"/>
</dbReference>
<dbReference type="Pfam" id="PF07963">
    <property type="entry name" value="N_methyl"/>
    <property type="match status" value="1"/>
</dbReference>
<protein>
    <submittedName>
        <fullName evidence="3">Fimbrial protein</fullName>
    </submittedName>
</protein>
<dbReference type="AlphaFoldDB" id="A0A5C5UWX7"/>
<keyword evidence="4" id="KW-1185">Reference proteome</keyword>
<dbReference type="InterPro" id="IPR027558">
    <property type="entry name" value="Pre_pil_HX9DG_C"/>
</dbReference>
<dbReference type="NCBIfam" id="TIGR04294">
    <property type="entry name" value="pre_pil_HX9DG"/>
    <property type="match status" value="1"/>
</dbReference>
<dbReference type="InterPro" id="IPR012902">
    <property type="entry name" value="N_methyl_site"/>
</dbReference>
<keyword evidence="1" id="KW-1133">Transmembrane helix</keyword>
<gene>
    <name evidence="3" type="primary">pilE1_2</name>
    <name evidence="3" type="ORF">Enr8_44120</name>
</gene>
<dbReference type="Gene3D" id="3.30.700.10">
    <property type="entry name" value="Glycoprotein, Type 4 Pilin"/>
    <property type="match status" value="1"/>
</dbReference>
<sequence length="292" mass="31865">MSGMDRRRGGFTLVELLVVIAIIGVLIALLLPAVQQAREAARRMSCSNNLKQLGLSLHNYHDTHGKFPLGCQGDSERTALHVAMLPFIEQANMYDQMDTKLNFSSGVNSQFLTTKIDAYHCPSSPKQQADDNNDYYTTHYYGVLGPKGTNPATGSAYEADAGVDTAHGGFSKVGIFYQDESRGMRDIIDGTSNTLAFGEISWSDRNGRVTRYRPWSRGGRVRYYCAGAKNVNDAINSDQTSRFNDMSFGSMHPGGAMFTLADGSVRFLAETIDHDAYLSAASCKGGEAVPLD</sequence>
<organism evidence="3 4">
    <name type="scientific">Blastopirellula retiformator</name>
    <dbReference type="NCBI Taxonomy" id="2527970"/>
    <lineage>
        <taxon>Bacteria</taxon>
        <taxon>Pseudomonadati</taxon>
        <taxon>Planctomycetota</taxon>
        <taxon>Planctomycetia</taxon>
        <taxon>Pirellulales</taxon>
        <taxon>Pirellulaceae</taxon>
        <taxon>Blastopirellula</taxon>
    </lineage>
</organism>
<evidence type="ECO:0000313" key="4">
    <source>
        <dbReference type="Proteomes" id="UP000318878"/>
    </source>
</evidence>
<dbReference type="PROSITE" id="PS00409">
    <property type="entry name" value="PROKAR_NTER_METHYL"/>
    <property type="match status" value="1"/>
</dbReference>
<dbReference type="InterPro" id="IPR045584">
    <property type="entry name" value="Pilin-like"/>
</dbReference>
<dbReference type="OrthoDB" id="255848at2"/>
<dbReference type="Proteomes" id="UP000318878">
    <property type="component" value="Unassembled WGS sequence"/>
</dbReference>
<reference evidence="3 4" key="1">
    <citation type="submission" date="2019-02" db="EMBL/GenBank/DDBJ databases">
        <title>Deep-cultivation of Planctomycetes and their phenomic and genomic characterization uncovers novel biology.</title>
        <authorList>
            <person name="Wiegand S."/>
            <person name="Jogler M."/>
            <person name="Boedeker C."/>
            <person name="Pinto D."/>
            <person name="Vollmers J."/>
            <person name="Rivas-Marin E."/>
            <person name="Kohn T."/>
            <person name="Peeters S.H."/>
            <person name="Heuer A."/>
            <person name="Rast P."/>
            <person name="Oberbeckmann S."/>
            <person name="Bunk B."/>
            <person name="Jeske O."/>
            <person name="Meyerdierks A."/>
            <person name="Storesund J.E."/>
            <person name="Kallscheuer N."/>
            <person name="Luecker S."/>
            <person name="Lage O.M."/>
            <person name="Pohl T."/>
            <person name="Merkel B.J."/>
            <person name="Hornburger P."/>
            <person name="Mueller R.-W."/>
            <person name="Bruemmer F."/>
            <person name="Labrenz M."/>
            <person name="Spormann A.M."/>
            <person name="Op Den Camp H."/>
            <person name="Overmann J."/>
            <person name="Amann R."/>
            <person name="Jetten M.S.M."/>
            <person name="Mascher T."/>
            <person name="Medema M.H."/>
            <person name="Devos D.P."/>
            <person name="Kaster A.-K."/>
            <person name="Ovreas L."/>
            <person name="Rohde M."/>
            <person name="Galperin M.Y."/>
            <person name="Jogler C."/>
        </authorList>
    </citation>
    <scope>NUCLEOTIDE SEQUENCE [LARGE SCALE GENOMIC DNA]</scope>
    <source>
        <strain evidence="3 4">Enr8</strain>
    </source>
</reference>
<name>A0A5C5UWX7_9BACT</name>
<keyword evidence="1" id="KW-0812">Transmembrane</keyword>